<dbReference type="EMBL" id="SJPT01000010">
    <property type="protein sequence ID" value="TWU17745.1"/>
    <property type="molecule type" value="Genomic_DNA"/>
</dbReference>
<proteinExistence type="predicted"/>
<name>A0A5C6C0N1_9BACT</name>
<dbReference type="RefSeq" id="WP_146596926.1">
    <property type="nucleotide sequence ID" value="NZ_SJPT01000010.1"/>
</dbReference>
<feature type="region of interest" description="Disordered" evidence="1">
    <location>
        <begin position="38"/>
        <end position="70"/>
    </location>
</feature>
<keyword evidence="3" id="KW-1185">Reference proteome</keyword>
<reference evidence="2 3" key="1">
    <citation type="submission" date="2019-02" db="EMBL/GenBank/DDBJ databases">
        <title>Deep-cultivation of Planctomycetes and their phenomic and genomic characterization uncovers novel biology.</title>
        <authorList>
            <person name="Wiegand S."/>
            <person name="Jogler M."/>
            <person name="Boedeker C."/>
            <person name="Pinto D."/>
            <person name="Vollmers J."/>
            <person name="Rivas-Marin E."/>
            <person name="Kohn T."/>
            <person name="Peeters S.H."/>
            <person name="Heuer A."/>
            <person name="Rast P."/>
            <person name="Oberbeckmann S."/>
            <person name="Bunk B."/>
            <person name="Jeske O."/>
            <person name="Meyerdierks A."/>
            <person name="Storesund J.E."/>
            <person name="Kallscheuer N."/>
            <person name="Luecker S."/>
            <person name="Lage O.M."/>
            <person name="Pohl T."/>
            <person name="Merkel B.J."/>
            <person name="Hornburger P."/>
            <person name="Mueller R.-W."/>
            <person name="Bruemmer F."/>
            <person name="Labrenz M."/>
            <person name="Spormann A.M."/>
            <person name="Op Den Camp H."/>
            <person name="Overmann J."/>
            <person name="Amann R."/>
            <person name="Jetten M.S.M."/>
            <person name="Mascher T."/>
            <person name="Medema M.H."/>
            <person name="Devos D.P."/>
            <person name="Kaster A.-K."/>
            <person name="Ovreas L."/>
            <person name="Rohde M."/>
            <person name="Galperin M.Y."/>
            <person name="Jogler C."/>
        </authorList>
    </citation>
    <scope>NUCLEOTIDE SEQUENCE [LARGE SCALE GENOMIC DNA]</scope>
    <source>
        <strain evidence="2 3">Pla52o</strain>
    </source>
</reference>
<dbReference type="AlphaFoldDB" id="A0A5C6C0N1"/>
<gene>
    <name evidence="2" type="ORF">Pla52o_49600</name>
</gene>
<protein>
    <submittedName>
        <fullName evidence="2">Uncharacterized protein</fullName>
    </submittedName>
</protein>
<sequence length="70" mass="7654">MILMTEQGNSKSSSPRVSMVVETVHGLRQEVFFEPLSLNQPESTETKQLTSGIDQTTECQPSNQACAPQA</sequence>
<dbReference type="Proteomes" id="UP000316304">
    <property type="component" value="Unassembled WGS sequence"/>
</dbReference>
<comment type="caution">
    <text evidence="2">The sequence shown here is derived from an EMBL/GenBank/DDBJ whole genome shotgun (WGS) entry which is preliminary data.</text>
</comment>
<accession>A0A5C6C0N1</accession>
<evidence type="ECO:0000256" key="1">
    <source>
        <dbReference type="SAM" id="MobiDB-lite"/>
    </source>
</evidence>
<evidence type="ECO:0000313" key="2">
    <source>
        <dbReference type="EMBL" id="TWU17745.1"/>
    </source>
</evidence>
<organism evidence="2 3">
    <name type="scientific">Novipirellula galeiformis</name>
    <dbReference type="NCBI Taxonomy" id="2528004"/>
    <lineage>
        <taxon>Bacteria</taxon>
        <taxon>Pseudomonadati</taxon>
        <taxon>Planctomycetota</taxon>
        <taxon>Planctomycetia</taxon>
        <taxon>Pirellulales</taxon>
        <taxon>Pirellulaceae</taxon>
        <taxon>Novipirellula</taxon>
    </lineage>
</organism>
<evidence type="ECO:0000313" key="3">
    <source>
        <dbReference type="Proteomes" id="UP000316304"/>
    </source>
</evidence>